<evidence type="ECO:0000259" key="1">
    <source>
        <dbReference type="PROSITE" id="PS51071"/>
    </source>
</evidence>
<comment type="caution">
    <text evidence="2">The sequence shown here is derived from an EMBL/GenBank/DDBJ whole genome shotgun (WGS) entry which is preliminary data.</text>
</comment>
<dbReference type="InterPro" id="IPR046348">
    <property type="entry name" value="SIS_dom_sf"/>
</dbReference>
<evidence type="ECO:0000313" key="2">
    <source>
        <dbReference type="EMBL" id="MFC4308033.1"/>
    </source>
</evidence>
<dbReference type="PANTHER" id="PTHR30514:SF18">
    <property type="entry name" value="RPIR-FAMILY TRANSCRIPTIONAL REGULATOR"/>
    <property type="match status" value="1"/>
</dbReference>
<protein>
    <submittedName>
        <fullName evidence="2">MurR/RpiR family transcriptional regulator</fullName>
    </submittedName>
</protein>
<dbReference type="SUPFAM" id="SSF53697">
    <property type="entry name" value="SIS domain"/>
    <property type="match status" value="1"/>
</dbReference>
<dbReference type="InterPro" id="IPR000281">
    <property type="entry name" value="HTH_RpiR"/>
</dbReference>
<dbReference type="RefSeq" id="WP_380594817.1">
    <property type="nucleotide sequence ID" value="NZ_JBHSDU010000001.1"/>
</dbReference>
<dbReference type="Pfam" id="PF01418">
    <property type="entry name" value="HTH_6"/>
    <property type="match status" value="1"/>
</dbReference>
<feature type="domain" description="HTH rpiR-type" evidence="1">
    <location>
        <begin position="6"/>
        <end position="82"/>
    </location>
</feature>
<sequence length="297" mass="33387">MAAPKQDLFAKLEARLEQFTPAERQIANHMLSNRNELPFETADSLAKKLGVSAVTVGRFCRLLGYKHFRDLKEEMRKGGTASAPWLVGDQLAQYMDRFGDQDQLRRSLEMEMAALVEVYGMVDTPAWKAATNLIVKSEQVQIAGFQTERGLALLLANLLQYVREGVQLVDMAAGNYGDVFASQPKSRCLILLDMRRYSRQSLLLAERAASQSIPLILITDKYCDWGRLYTQHLFALPSESGQFWSSSVAMNCFINLLVASVVARSGKTVEKHLEQISELYEHFTGFVSPGKTRKSPR</sequence>
<dbReference type="InterPro" id="IPR047640">
    <property type="entry name" value="RpiR-like"/>
</dbReference>
<evidence type="ECO:0000313" key="3">
    <source>
        <dbReference type="Proteomes" id="UP001595904"/>
    </source>
</evidence>
<dbReference type="InterPro" id="IPR009057">
    <property type="entry name" value="Homeodomain-like_sf"/>
</dbReference>
<dbReference type="Gene3D" id="3.40.50.10490">
    <property type="entry name" value="Glucose-6-phosphate isomerase like protein, domain 1"/>
    <property type="match status" value="1"/>
</dbReference>
<dbReference type="EMBL" id="JBHSDU010000001">
    <property type="protein sequence ID" value="MFC4308033.1"/>
    <property type="molecule type" value="Genomic_DNA"/>
</dbReference>
<reference evidence="3" key="1">
    <citation type="journal article" date="2019" name="Int. J. Syst. Evol. Microbiol.">
        <title>The Global Catalogue of Microorganisms (GCM) 10K type strain sequencing project: providing services to taxonomists for standard genome sequencing and annotation.</title>
        <authorList>
            <consortium name="The Broad Institute Genomics Platform"/>
            <consortium name="The Broad Institute Genome Sequencing Center for Infectious Disease"/>
            <person name="Wu L."/>
            <person name="Ma J."/>
        </authorList>
    </citation>
    <scope>NUCLEOTIDE SEQUENCE [LARGE SCALE GENOMIC DNA]</scope>
    <source>
        <strain evidence="3">CGMCC 1.10759</strain>
    </source>
</reference>
<dbReference type="Proteomes" id="UP001595904">
    <property type="component" value="Unassembled WGS sequence"/>
</dbReference>
<dbReference type="InterPro" id="IPR001347">
    <property type="entry name" value="SIS_dom"/>
</dbReference>
<dbReference type="InterPro" id="IPR036388">
    <property type="entry name" value="WH-like_DNA-bd_sf"/>
</dbReference>
<name>A0ABV8SN72_9GAMM</name>
<proteinExistence type="predicted"/>
<gene>
    <name evidence="2" type="ORF">ACFPN2_02970</name>
</gene>
<accession>A0ABV8SN72</accession>
<dbReference type="PROSITE" id="PS51071">
    <property type="entry name" value="HTH_RPIR"/>
    <property type="match status" value="1"/>
</dbReference>
<keyword evidence="3" id="KW-1185">Reference proteome</keyword>
<organism evidence="2 3">
    <name type="scientific">Steroidobacter flavus</name>
    <dbReference type="NCBI Taxonomy" id="1842136"/>
    <lineage>
        <taxon>Bacteria</taxon>
        <taxon>Pseudomonadati</taxon>
        <taxon>Pseudomonadota</taxon>
        <taxon>Gammaproteobacteria</taxon>
        <taxon>Steroidobacterales</taxon>
        <taxon>Steroidobacteraceae</taxon>
        <taxon>Steroidobacter</taxon>
    </lineage>
</organism>
<dbReference type="Gene3D" id="1.10.10.10">
    <property type="entry name" value="Winged helix-like DNA-binding domain superfamily/Winged helix DNA-binding domain"/>
    <property type="match status" value="1"/>
</dbReference>
<dbReference type="SUPFAM" id="SSF46689">
    <property type="entry name" value="Homeodomain-like"/>
    <property type="match status" value="1"/>
</dbReference>
<dbReference type="Pfam" id="PF01380">
    <property type="entry name" value="SIS"/>
    <property type="match status" value="1"/>
</dbReference>
<dbReference type="PANTHER" id="PTHR30514">
    <property type="entry name" value="GLUCOKINASE"/>
    <property type="match status" value="1"/>
</dbReference>